<dbReference type="EMBL" id="VTWT01000002">
    <property type="protein sequence ID" value="KAA9340875.1"/>
    <property type="molecule type" value="Genomic_DNA"/>
</dbReference>
<evidence type="ECO:0000313" key="3">
    <source>
        <dbReference type="Proteomes" id="UP000326570"/>
    </source>
</evidence>
<dbReference type="Pfam" id="PF13676">
    <property type="entry name" value="TIR_2"/>
    <property type="match status" value="1"/>
</dbReference>
<name>A0A5N1J466_9BACT</name>
<dbReference type="RefSeq" id="WP_150902802.1">
    <property type="nucleotide sequence ID" value="NZ_VTWT01000002.1"/>
</dbReference>
<dbReference type="SUPFAM" id="SSF52200">
    <property type="entry name" value="Toll/Interleukin receptor TIR domain"/>
    <property type="match status" value="1"/>
</dbReference>
<dbReference type="Proteomes" id="UP000326570">
    <property type="component" value="Unassembled WGS sequence"/>
</dbReference>
<dbReference type="PROSITE" id="PS50104">
    <property type="entry name" value="TIR"/>
    <property type="match status" value="1"/>
</dbReference>
<reference evidence="2 3" key="1">
    <citation type="submission" date="2019-09" db="EMBL/GenBank/DDBJ databases">
        <title>Genome sequence of Adhaeribacter sp. M2.</title>
        <authorList>
            <person name="Srinivasan S."/>
        </authorList>
    </citation>
    <scope>NUCLEOTIDE SEQUENCE [LARGE SCALE GENOMIC DNA]</scope>
    <source>
        <strain evidence="2 3">M2</strain>
    </source>
</reference>
<dbReference type="GO" id="GO:0007165">
    <property type="term" value="P:signal transduction"/>
    <property type="evidence" value="ECO:0007669"/>
    <property type="project" value="InterPro"/>
</dbReference>
<dbReference type="InterPro" id="IPR035897">
    <property type="entry name" value="Toll_tir_struct_dom_sf"/>
</dbReference>
<accession>A0A5N1J466</accession>
<dbReference type="InterPro" id="IPR000157">
    <property type="entry name" value="TIR_dom"/>
</dbReference>
<proteinExistence type="predicted"/>
<feature type="domain" description="TIR" evidence="1">
    <location>
        <begin position="1"/>
        <end position="136"/>
    </location>
</feature>
<dbReference type="AlphaFoldDB" id="A0A5N1J466"/>
<comment type="caution">
    <text evidence="2">The sequence shown here is derived from an EMBL/GenBank/DDBJ whole genome shotgun (WGS) entry which is preliminary data.</text>
</comment>
<protein>
    <submittedName>
        <fullName evidence="2">TIR domain-containing protein</fullName>
    </submittedName>
</protein>
<sequence length="329" mass="37754">MKIFISHSSKNKDYGNTLVDLLISTGVNSDDIIFTSNDAHGIQTGKNIFDWLKSRISEKPFVIYLLSPDYYKSVACLNEMGAAWIVENNHAMIFTPDFDLNCYEFQNGALDPREMGFYINNENRMLLFIEALKPKFSITNNNVLINQKVKQLIESIKPFHTDRTDSSNFRTIESISTVENALIGKFEGRALDILKSPIDNITTDGKSRFYSDLFEGKLKKEEAFLARYIIDTDRFNLGTGWQESGEIERIKTWEDINCFENILSNNYHSVIKRLEMKKLLLVSEVTSHGNPKEMCLVENFANELLDPSKVLLDKLNEIVTTTQNEELPF</sequence>
<evidence type="ECO:0000313" key="2">
    <source>
        <dbReference type="EMBL" id="KAA9340875.1"/>
    </source>
</evidence>
<gene>
    <name evidence="2" type="ORF">F0P94_05445</name>
</gene>
<dbReference type="Gene3D" id="3.40.50.10140">
    <property type="entry name" value="Toll/interleukin-1 receptor homology (TIR) domain"/>
    <property type="match status" value="1"/>
</dbReference>
<keyword evidence="3" id="KW-1185">Reference proteome</keyword>
<evidence type="ECO:0000259" key="1">
    <source>
        <dbReference type="PROSITE" id="PS50104"/>
    </source>
</evidence>
<organism evidence="2 3">
    <name type="scientific">Adhaeribacter soli</name>
    <dbReference type="NCBI Taxonomy" id="2607655"/>
    <lineage>
        <taxon>Bacteria</taxon>
        <taxon>Pseudomonadati</taxon>
        <taxon>Bacteroidota</taxon>
        <taxon>Cytophagia</taxon>
        <taxon>Cytophagales</taxon>
        <taxon>Hymenobacteraceae</taxon>
        <taxon>Adhaeribacter</taxon>
    </lineage>
</organism>